<protein>
    <recommendedName>
        <fullName evidence="2">lysozyme</fullName>
        <ecNumber evidence="2">3.2.1.17</ecNumber>
    </recommendedName>
</protein>
<keyword evidence="8" id="KW-0732">Signal</keyword>
<dbReference type="Proteomes" id="UP001152747">
    <property type="component" value="Unassembled WGS sequence"/>
</dbReference>
<evidence type="ECO:0000256" key="5">
    <source>
        <dbReference type="ARBA" id="ARBA00022801"/>
    </source>
</evidence>
<evidence type="ECO:0000256" key="4">
    <source>
        <dbReference type="ARBA" id="ARBA00022638"/>
    </source>
</evidence>
<dbReference type="AlphaFoldDB" id="A0A9P1INT3"/>
<dbReference type="GO" id="GO:0031640">
    <property type="term" value="P:killing of cells of another organism"/>
    <property type="evidence" value="ECO:0007669"/>
    <property type="project" value="UniProtKB-KW"/>
</dbReference>
<evidence type="ECO:0000313" key="9">
    <source>
        <dbReference type="EMBL" id="CAI5447456.1"/>
    </source>
</evidence>
<accession>A0A9P1INT3</accession>
<dbReference type="InterPro" id="IPR008597">
    <property type="entry name" value="Invert_lysozyme"/>
</dbReference>
<dbReference type="PANTHER" id="PTHR11195">
    <property type="entry name" value="DESTABILASE-RELATED"/>
    <property type="match status" value="1"/>
</dbReference>
<gene>
    <name evidence="9" type="ORF">CAMP_LOCUS10093</name>
</gene>
<evidence type="ECO:0000256" key="7">
    <source>
        <dbReference type="PIRSR" id="PIRSR608597-3"/>
    </source>
</evidence>
<name>A0A9P1INT3_9PELO</name>
<feature type="disulfide bond" evidence="7">
    <location>
        <begin position="38"/>
        <end position="44"/>
    </location>
</feature>
<feature type="disulfide bond" evidence="7">
    <location>
        <begin position="72"/>
        <end position="99"/>
    </location>
</feature>
<evidence type="ECO:0000256" key="6">
    <source>
        <dbReference type="ARBA" id="ARBA00023295"/>
    </source>
</evidence>
<sequence length="160" mass="18282">MSKFCLILICCTAFFVEADAVLMFGRINETSPCLIAMCYEDSDCVPVGCDVDVYGRIGCGYFRLNKYQYQQCYMPDRGELSEEDGWMRCAHSYECSATCIKTVAARFRVKCYAKSVCETIARLHDGGANGCRDRRTIEYWKKVESRCGDQCNSDPIFKRH</sequence>
<feature type="signal peptide" evidence="8">
    <location>
        <begin position="1"/>
        <end position="20"/>
    </location>
</feature>
<dbReference type="Gene3D" id="1.10.530.10">
    <property type="match status" value="1"/>
</dbReference>
<dbReference type="GO" id="GO:0003796">
    <property type="term" value="F:lysozyme activity"/>
    <property type="evidence" value="ECO:0007669"/>
    <property type="project" value="UniProtKB-EC"/>
</dbReference>
<keyword evidence="7" id="KW-1015">Disulfide bond</keyword>
<dbReference type="PROSITE" id="PS51909">
    <property type="entry name" value="LYSOZYME_I"/>
    <property type="match status" value="1"/>
</dbReference>
<comment type="caution">
    <text evidence="9">The sequence shown here is derived from an EMBL/GenBank/DDBJ whole genome shotgun (WGS) entry which is preliminary data.</text>
</comment>
<dbReference type="PANTHER" id="PTHR11195:SF17">
    <property type="entry name" value="LYSOZYME"/>
    <property type="match status" value="1"/>
</dbReference>
<evidence type="ECO:0000256" key="8">
    <source>
        <dbReference type="SAM" id="SignalP"/>
    </source>
</evidence>
<keyword evidence="5" id="KW-0378">Hydrolase</keyword>
<reference evidence="9" key="1">
    <citation type="submission" date="2022-11" db="EMBL/GenBank/DDBJ databases">
        <authorList>
            <person name="Kikuchi T."/>
        </authorList>
    </citation>
    <scope>NUCLEOTIDE SEQUENCE</scope>
    <source>
        <strain evidence="9">PS1010</strain>
    </source>
</reference>
<feature type="disulfide bond" evidence="7">
    <location>
        <begin position="49"/>
        <end position="59"/>
    </location>
</feature>
<feature type="chain" id="PRO_5040247149" description="lysozyme" evidence="8">
    <location>
        <begin position="21"/>
        <end position="160"/>
    </location>
</feature>
<keyword evidence="3" id="KW-0929">Antimicrobial</keyword>
<dbReference type="GO" id="GO:0042742">
    <property type="term" value="P:defense response to bacterium"/>
    <property type="evidence" value="ECO:0007669"/>
    <property type="project" value="UniProtKB-KW"/>
</dbReference>
<evidence type="ECO:0000256" key="1">
    <source>
        <dbReference type="ARBA" id="ARBA00000632"/>
    </source>
</evidence>
<evidence type="ECO:0000313" key="10">
    <source>
        <dbReference type="Proteomes" id="UP001152747"/>
    </source>
</evidence>
<organism evidence="9 10">
    <name type="scientific">Caenorhabditis angaria</name>
    <dbReference type="NCBI Taxonomy" id="860376"/>
    <lineage>
        <taxon>Eukaryota</taxon>
        <taxon>Metazoa</taxon>
        <taxon>Ecdysozoa</taxon>
        <taxon>Nematoda</taxon>
        <taxon>Chromadorea</taxon>
        <taxon>Rhabditida</taxon>
        <taxon>Rhabditina</taxon>
        <taxon>Rhabditomorpha</taxon>
        <taxon>Rhabditoidea</taxon>
        <taxon>Rhabditidae</taxon>
        <taxon>Peloderinae</taxon>
        <taxon>Caenorhabditis</taxon>
    </lineage>
</organism>
<evidence type="ECO:0000256" key="2">
    <source>
        <dbReference type="ARBA" id="ARBA00012732"/>
    </source>
</evidence>
<evidence type="ECO:0000256" key="3">
    <source>
        <dbReference type="ARBA" id="ARBA00022529"/>
    </source>
</evidence>
<dbReference type="OrthoDB" id="6337871at2759"/>
<proteinExistence type="predicted"/>
<dbReference type="Pfam" id="PF05497">
    <property type="entry name" value="Destabilase"/>
    <property type="match status" value="1"/>
</dbReference>
<dbReference type="EC" id="3.2.1.17" evidence="2"/>
<feature type="disulfide bond" evidence="7">
    <location>
        <begin position="89"/>
        <end position="95"/>
    </location>
</feature>
<dbReference type="EMBL" id="CANHGI010000004">
    <property type="protein sequence ID" value="CAI5447456.1"/>
    <property type="molecule type" value="Genomic_DNA"/>
</dbReference>
<keyword evidence="10" id="KW-1185">Reference proteome</keyword>
<feature type="disulfide bond" evidence="7">
    <location>
        <begin position="33"/>
        <end position="117"/>
    </location>
</feature>
<comment type="catalytic activity">
    <reaction evidence="1">
        <text>Hydrolysis of (1-&gt;4)-beta-linkages between N-acetylmuramic acid and N-acetyl-D-glucosamine residues in a peptidoglycan and between N-acetyl-D-glucosamine residues in chitodextrins.</text>
        <dbReference type="EC" id="3.2.1.17"/>
    </reaction>
</comment>
<keyword evidence="4" id="KW-0081">Bacteriolytic enzyme</keyword>
<keyword evidence="6" id="KW-0326">Glycosidase</keyword>